<dbReference type="InterPro" id="IPR017508">
    <property type="entry name" value="HipA_N1"/>
</dbReference>
<accession>A0ABX0RIQ8</accession>
<name>A0ABX0RIQ8_9GAMM</name>
<dbReference type="InterPro" id="IPR012893">
    <property type="entry name" value="HipA-like_C"/>
</dbReference>
<evidence type="ECO:0000256" key="2">
    <source>
        <dbReference type="ARBA" id="ARBA00022679"/>
    </source>
</evidence>
<evidence type="ECO:0000256" key="3">
    <source>
        <dbReference type="ARBA" id="ARBA00022777"/>
    </source>
</evidence>
<evidence type="ECO:0000313" key="7">
    <source>
        <dbReference type="Proteomes" id="UP001515683"/>
    </source>
</evidence>
<sequence length="419" mass="47248">MFKSTQALQVSMNGILVGKLQKIDGSGIHFSYAKSWLAEGFNLSPFTMDFTEKPQLAKDNLFRGLHGPFADSLPDGWGLLLMDRFFDSHFGDGTARKLTPLDRLAYLGERAMGAFEYHPTVEYGEHSNDINLVELYEASVEIQSGQTNEVLQSLRMAGGSPGGARPKAIVAISREGNQASSAFESLPEGFDHWIVKFRALDEPWETGAIEQAYAIMAGQAGIVMPETRLLEIPVQNDQRNERIFATKRFDRVGNRKRHMITACALAYANFREPSLDYSDLLKLTHMLTKNAVDVEKMARLMVFNALTHNYDDHSKNFAFLYNSDSRTAEEDNWSLAPGYDLTFSEGMGEHTTAYAGRGKPNRKSILDLCKPYPFLKPDEYIEQTLDALANWKNVFNQLNINEKAGKGIFKILEQQWKQF</sequence>
<dbReference type="PANTHER" id="PTHR37419">
    <property type="entry name" value="SERINE/THREONINE-PROTEIN KINASE TOXIN HIPA"/>
    <property type="match status" value="1"/>
</dbReference>
<gene>
    <name evidence="6" type="ORF">F3J40_22500</name>
</gene>
<keyword evidence="2" id="KW-0808">Transferase</keyword>
<feature type="domain" description="HipA N-terminal subdomain 1" evidence="5">
    <location>
        <begin position="8"/>
        <end position="117"/>
    </location>
</feature>
<proteinExistence type="inferred from homology"/>
<dbReference type="Pfam" id="PF13657">
    <property type="entry name" value="Couple_hipA"/>
    <property type="match status" value="1"/>
</dbReference>
<reference evidence="6 7" key="1">
    <citation type="journal article" date="2019" name="bioRxiv">
        <title>Bacteria contribute to plant secondary compound degradation in a generalist herbivore system.</title>
        <authorList>
            <person name="Francoeur C.B."/>
            <person name="Khadempour L."/>
            <person name="Moreira-Soto R.D."/>
            <person name="Gotting K."/>
            <person name="Book A.J."/>
            <person name="Pinto-Tomas A.A."/>
            <person name="Keefover-Ring K."/>
            <person name="Currie C.R."/>
        </authorList>
    </citation>
    <scope>NUCLEOTIDE SEQUENCE [LARGE SCALE GENOMIC DNA]</scope>
    <source>
        <strain evidence="6">Acro-835</strain>
    </source>
</reference>
<evidence type="ECO:0000313" key="6">
    <source>
        <dbReference type="EMBL" id="NIF24347.1"/>
    </source>
</evidence>
<dbReference type="PANTHER" id="PTHR37419:SF8">
    <property type="entry name" value="TOXIN YJJJ"/>
    <property type="match status" value="1"/>
</dbReference>
<dbReference type="Pfam" id="PF07804">
    <property type="entry name" value="HipA_C"/>
    <property type="match status" value="1"/>
</dbReference>
<dbReference type="Proteomes" id="UP001515683">
    <property type="component" value="Unassembled WGS sequence"/>
</dbReference>
<protein>
    <submittedName>
        <fullName evidence="6">Type II toxin-antitoxin system HipA family toxin</fullName>
    </submittedName>
</protein>
<organism evidence="6 7">
    <name type="scientific">Candidatus Pantoea multigeneris</name>
    <dbReference type="NCBI Taxonomy" id="2608357"/>
    <lineage>
        <taxon>Bacteria</taxon>
        <taxon>Pseudomonadati</taxon>
        <taxon>Pseudomonadota</taxon>
        <taxon>Gammaproteobacteria</taxon>
        <taxon>Enterobacterales</taxon>
        <taxon>Erwiniaceae</taxon>
        <taxon>Pantoea</taxon>
    </lineage>
</organism>
<feature type="domain" description="HipA-like C-terminal" evidence="4">
    <location>
        <begin position="160"/>
        <end position="369"/>
    </location>
</feature>
<evidence type="ECO:0000256" key="1">
    <source>
        <dbReference type="ARBA" id="ARBA00010164"/>
    </source>
</evidence>
<keyword evidence="7" id="KW-1185">Reference proteome</keyword>
<dbReference type="RefSeq" id="WP_167018219.1">
    <property type="nucleotide sequence ID" value="NZ_VWXF01000014.1"/>
</dbReference>
<dbReference type="EMBL" id="VWXF01000014">
    <property type="protein sequence ID" value="NIF24347.1"/>
    <property type="molecule type" value="Genomic_DNA"/>
</dbReference>
<comment type="similarity">
    <text evidence="1">Belongs to the HipA Ser/Thr kinase family.</text>
</comment>
<comment type="caution">
    <text evidence="6">The sequence shown here is derived from an EMBL/GenBank/DDBJ whole genome shotgun (WGS) entry which is preliminary data.</text>
</comment>
<evidence type="ECO:0000259" key="5">
    <source>
        <dbReference type="Pfam" id="PF13657"/>
    </source>
</evidence>
<keyword evidence="3" id="KW-0418">Kinase</keyword>
<dbReference type="Gene3D" id="1.10.1070.20">
    <property type="match status" value="1"/>
</dbReference>
<dbReference type="InterPro" id="IPR052028">
    <property type="entry name" value="HipA_Ser/Thr_kinase"/>
</dbReference>
<evidence type="ECO:0000259" key="4">
    <source>
        <dbReference type="Pfam" id="PF07804"/>
    </source>
</evidence>